<feature type="compositionally biased region" description="Acidic residues" evidence="1">
    <location>
        <begin position="100"/>
        <end position="114"/>
    </location>
</feature>
<feature type="compositionally biased region" description="Basic and acidic residues" evidence="1">
    <location>
        <begin position="669"/>
        <end position="694"/>
    </location>
</feature>
<feature type="compositionally biased region" description="Low complexity" evidence="1">
    <location>
        <begin position="1115"/>
        <end position="1127"/>
    </location>
</feature>
<feature type="compositionally biased region" description="Basic and acidic residues" evidence="1">
    <location>
        <begin position="949"/>
        <end position="1015"/>
    </location>
</feature>
<sequence length="1199" mass="131194">MPLRRSARVRWLLSVILSPSDCHFHSSMTRKGKAMDPEPALVPAPRLTRAAAAAVAEARLGVEAPAEHLDAAPARKAKKGRGKRQAGKQSRKKAVKQDAVEEQTTDGEAEDEPTSDAGAPLARPVTSRAATRARLSQVYVELPGTPKAVNRRAQDSVSGAGRVAESLPPSSSPAPSLSPPAPAPLFPPAVAQAARARDARNKAQEAAARGPSSALPRTAHNSREEEEVALELTEEDPDGENSGSNYSEGVAARAARDARKVTRGEEVVRTEDEDAEDEREFEQEVATPVRTFKGPRTTKETRSRGSPDEEDVATTPVPHPKRAVRTSEKFVSSQHTAHRAPSAASPALAPDDDEISALPGTKKRRGGFSKPAKALVVAPSASTAPALSDQAARSAKVAQDLFGGDSPRREAAKKPRQDVEDVDRSDQDDDIEDGEEEEDTEGEDWPRIRGAFSKAGKEAAQQLGRDFNKAVDDIAREYGKSRKIVLQHTGVTLQATRAPNSFCKYSIWYANKHPISDAHDPTTYAAEISTNYHKLVDGLSKQERKKALLPIMQWVEDLEAGKIDGADSRKAASAMMKAAQDQLDALCRVYQTHGIVICGALLSTSSDPAARQMAKIFGTAPELLDFVAANKVNMWECIDFLQTCIVCQRYSNEGVHLPLPQDFQVPGARPKDKGKQKDDGEGPQDGKDKKRDGLRHEAKTKLLRRLQRHVRKQESFPWTGWANVAWDNKLAIDNWPAGVAAPGPKFNWKGLSVKDLEKVVAGLDEEDDENRLDIVAWNDDDVKLAEAMDNRVSRVGVVFNTDGNVVREVFDSATFSKAKKNANKRKAADAAHAGPTREVQLIPGEEERRPMVPLPRRSAGADPNPVPRKRKRVEDGDGSNDAGPQADRARTRPTGLMGPAQPPTHQGGGQQAAADDEFTLRQDKSSNPARYTAPDQPPQLVHRLPIGEGVREARRMGEGVREDRRMGEGVREDRRMGEGVREGRRMGEGVREGRRTVDAPWDRDVYDMDGQHRQADFQPRIRMSRARQEGEAMERFADDFLRYDDPPVRVPLRRYESAPPSDSEADLPEGPAAMMRQGGFHDGRGRYFVAQQGPGGISAGEHAQALRRAPRGRSRSSGMTSRSVTSSHAAPPSSVAGSSRQSENSGRSAPRANYNPHAQYRQSEVIYEEDVDDDMDLAPNIPAMYGFDPARYNYETRQS</sequence>
<feature type="region of interest" description="Disordered" evidence="1">
    <location>
        <begin position="819"/>
        <end position="1029"/>
    </location>
</feature>
<protein>
    <submittedName>
        <fullName evidence="2">Uncharacterized protein</fullName>
    </submittedName>
</protein>
<reference evidence="2 3" key="1">
    <citation type="submission" date="2014-06" db="EMBL/GenBank/DDBJ databases">
        <title>Evolutionary Origins and Diversification of the Mycorrhizal Mutualists.</title>
        <authorList>
            <consortium name="DOE Joint Genome Institute"/>
            <consortium name="Mycorrhizal Genomics Consortium"/>
            <person name="Kohler A."/>
            <person name="Kuo A."/>
            <person name="Nagy L.G."/>
            <person name="Floudas D."/>
            <person name="Copeland A."/>
            <person name="Barry K.W."/>
            <person name="Cichocki N."/>
            <person name="Veneault-Fourrey C."/>
            <person name="LaButti K."/>
            <person name="Lindquist E.A."/>
            <person name="Lipzen A."/>
            <person name="Lundell T."/>
            <person name="Morin E."/>
            <person name="Murat C."/>
            <person name="Riley R."/>
            <person name="Ohm R."/>
            <person name="Sun H."/>
            <person name="Tunlid A."/>
            <person name="Henrissat B."/>
            <person name="Grigoriev I.V."/>
            <person name="Hibbett D.S."/>
            <person name="Martin F."/>
        </authorList>
    </citation>
    <scope>NUCLEOTIDE SEQUENCE [LARGE SCALE GENOMIC DNA]</scope>
    <source>
        <strain evidence="2 3">FD-325 SS-3</strain>
    </source>
</reference>
<evidence type="ECO:0000313" key="2">
    <source>
        <dbReference type="EMBL" id="KII82936.1"/>
    </source>
</evidence>
<dbReference type="OrthoDB" id="2666400at2759"/>
<gene>
    <name evidence="2" type="ORF">PLICRDRAFT_180889</name>
</gene>
<dbReference type="Proteomes" id="UP000053263">
    <property type="component" value="Unassembled WGS sequence"/>
</dbReference>
<feature type="compositionally biased region" description="Low complexity" evidence="1">
    <location>
        <begin position="340"/>
        <end position="349"/>
    </location>
</feature>
<dbReference type="EMBL" id="KN832595">
    <property type="protein sequence ID" value="KII82936.1"/>
    <property type="molecule type" value="Genomic_DNA"/>
</dbReference>
<accession>A0A0C9SK13</accession>
<feature type="region of interest" description="Disordered" evidence="1">
    <location>
        <begin position="1051"/>
        <end position="1167"/>
    </location>
</feature>
<feature type="region of interest" description="Disordered" evidence="1">
    <location>
        <begin position="66"/>
        <end position="447"/>
    </location>
</feature>
<name>A0A0C9SK13_PLICR</name>
<dbReference type="AlphaFoldDB" id="A0A0C9SK13"/>
<feature type="compositionally biased region" description="Basic and acidic residues" evidence="1">
    <location>
        <begin position="297"/>
        <end position="307"/>
    </location>
</feature>
<keyword evidence="3" id="KW-1185">Reference proteome</keyword>
<feature type="compositionally biased region" description="Basic residues" evidence="1">
    <location>
        <begin position="75"/>
        <end position="94"/>
    </location>
</feature>
<organism evidence="2 3">
    <name type="scientific">Plicaturopsis crispa FD-325 SS-3</name>
    <dbReference type="NCBI Taxonomy" id="944288"/>
    <lineage>
        <taxon>Eukaryota</taxon>
        <taxon>Fungi</taxon>
        <taxon>Dikarya</taxon>
        <taxon>Basidiomycota</taxon>
        <taxon>Agaricomycotina</taxon>
        <taxon>Agaricomycetes</taxon>
        <taxon>Agaricomycetidae</taxon>
        <taxon>Amylocorticiales</taxon>
        <taxon>Amylocorticiaceae</taxon>
        <taxon>Plicatura</taxon>
        <taxon>Plicaturopsis crispa</taxon>
    </lineage>
</organism>
<feature type="compositionally biased region" description="Acidic residues" evidence="1">
    <location>
        <begin position="426"/>
        <end position="443"/>
    </location>
</feature>
<proteinExistence type="predicted"/>
<evidence type="ECO:0000256" key="1">
    <source>
        <dbReference type="SAM" id="MobiDB-lite"/>
    </source>
</evidence>
<feature type="region of interest" description="Disordered" evidence="1">
    <location>
        <begin position="661"/>
        <end position="694"/>
    </location>
</feature>
<feature type="compositionally biased region" description="Pro residues" evidence="1">
    <location>
        <begin position="170"/>
        <end position="187"/>
    </location>
</feature>
<feature type="compositionally biased region" description="Polar residues" evidence="1">
    <location>
        <begin position="1135"/>
        <end position="1147"/>
    </location>
</feature>
<feature type="compositionally biased region" description="Acidic residues" evidence="1">
    <location>
        <begin position="224"/>
        <end position="239"/>
    </location>
</feature>
<evidence type="ECO:0000313" key="3">
    <source>
        <dbReference type="Proteomes" id="UP000053263"/>
    </source>
</evidence>
<dbReference type="HOGENOM" id="CLU_270961_0_0_1"/>
<feature type="compositionally biased region" description="Acidic residues" evidence="1">
    <location>
        <begin position="271"/>
        <end position="283"/>
    </location>
</feature>
<feature type="compositionally biased region" description="Basic and acidic residues" evidence="1">
    <location>
        <begin position="254"/>
        <end position="270"/>
    </location>
</feature>
<feature type="compositionally biased region" description="Basic and acidic residues" evidence="1">
    <location>
        <begin position="406"/>
        <end position="425"/>
    </location>
</feature>